<dbReference type="InterPro" id="IPR046342">
    <property type="entry name" value="CBS_dom_sf"/>
</dbReference>
<accession>A0A371J3M4</accession>
<reference evidence="1 2" key="1">
    <citation type="journal article" date="2017" name="Genome Announc.">
        <title>Draft Genome Sequence of Romboutsia weinsteinii sp. nov. Strain CCRI-19649(T) Isolated from Surface Water.</title>
        <authorList>
            <person name="Maheux A.F."/>
            <person name="Boudreau D.K."/>
            <person name="Berube E."/>
            <person name="Boissinot M."/>
            <person name="Cantin P."/>
            <person name="Raymond F."/>
            <person name="Corbeil J."/>
            <person name="Omar R.F."/>
            <person name="Bergeron M.G."/>
        </authorList>
    </citation>
    <scope>NUCLEOTIDE SEQUENCE [LARGE SCALE GENOMIC DNA]</scope>
    <source>
        <strain evidence="1 2">CCRI-19649</strain>
    </source>
</reference>
<dbReference type="Gene3D" id="3.10.580.10">
    <property type="entry name" value="CBS-domain"/>
    <property type="match status" value="1"/>
</dbReference>
<organism evidence="1 2">
    <name type="scientific">Romboutsia weinsteinii</name>
    <dbReference type="NCBI Taxonomy" id="2020949"/>
    <lineage>
        <taxon>Bacteria</taxon>
        <taxon>Bacillati</taxon>
        <taxon>Bacillota</taxon>
        <taxon>Clostridia</taxon>
        <taxon>Peptostreptococcales</taxon>
        <taxon>Peptostreptococcaceae</taxon>
        <taxon>Romboutsia</taxon>
    </lineage>
</organism>
<sequence length="114" mass="13440">MIDMRISEAEKKVYIDVSGYITSKDARDFLAKYKQKAKGMRTTQYKLVVEPSIFRCENDDDIRTVCMTFFKHGYKKIYIVDPNNYIMNTLELGSMEKKIFQKSVKMINTKEDAR</sequence>
<dbReference type="EMBL" id="NOJY02000013">
    <property type="protein sequence ID" value="RDY27381.1"/>
    <property type="molecule type" value="Genomic_DNA"/>
</dbReference>
<evidence type="ECO:0000313" key="1">
    <source>
        <dbReference type="EMBL" id="RDY27381.1"/>
    </source>
</evidence>
<evidence type="ECO:0000313" key="2">
    <source>
        <dbReference type="Proteomes" id="UP000215694"/>
    </source>
</evidence>
<gene>
    <name evidence="1" type="ORF">CHL78_009190</name>
</gene>
<proteinExistence type="predicted"/>
<protein>
    <submittedName>
        <fullName evidence="1">Uncharacterized protein</fullName>
    </submittedName>
</protein>
<dbReference type="OrthoDB" id="1751721at2"/>
<keyword evidence="2" id="KW-1185">Reference proteome</keyword>
<dbReference type="RefSeq" id="WP_094366176.1">
    <property type="nucleotide sequence ID" value="NZ_NOJY02000013.1"/>
</dbReference>
<dbReference type="AlphaFoldDB" id="A0A371J3M4"/>
<comment type="caution">
    <text evidence="1">The sequence shown here is derived from an EMBL/GenBank/DDBJ whole genome shotgun (WGS) entry which is preliminary data.</text>
</comment>
<name>A0A371J3M4_9FIRM</name>
<dbReference type="SUPFAM" id="SSF54631">
    <property type="entry name" value="CBS-domain pair"/>
    <property type="match status" value="1"/>
</dbReference>
<dbReference type="Proteomes" id="UP000215694">
    <property type="component" value="Unassembled WGS sequence"/>
</dbReference>